<proteinExistence type="predicted"/>
<keyword evidence="1" id="KW-0812">Transmembrane</keyword>
<feature type="transmembrane region" description="Helical" evidence="1">
    <location>
        <begin position="210"/>
        <end position="233"/>
    </location>
</feature>
<gene>
    <name evidence="3" type="ORF">H8706_04165</name>
</gene>
<reference evidence="3" key="1">
    <citation type="submission" date="2020-08" db="EMBL/GenBank/DDBJ databases">
        <title>Genome public.</title>
        <authorList>
            <person name="Liu C."/>
            <person name="Sun Q."/>
        </authorList>
    </citation>
    <scope>NUCLEOTIDE SEQUENCE</scope>
    <source>
        <strain evidence="3">NSJ-50</strain>
    </source>
</reference>
<keyword evidence="4" id="KW-1185">Reference proteome</keyword>
<comment type="caution">
    <text evidence="3">The sequence shown here is derived from an EMBL/GenBank/DDBJ whole genome shotgun (WGS) entry which is preliminary data.</text>
</comment>
<organism evidence="3 4">
    <name type="scientific">Qingrenia yutianensis</name>
    <dbReference type="NCBI Taxonomy" id="2763676"/>
    <lineage>
        <taxon>Bacteria</taxon>
        <taxon>Bacillati</taxon>
        <taxon>Bacillota</taxon>
        <taxon>Clostridia</taxon>
        <taxon>Eubacteriales</taxon>
        <taxon>Oscillospiraceae</taxon>
        <taxon>Qingrenia</taxon>
    </lineage>
</organism>
<feature type="signal peptide" evidence="2">
    <location>
        <begin position="1"/>
        <end position="22"/>
    </location>
</feature>
<protein>
    <submittedName>
        <fullName evidence="3">Uncharacterized protein</fullName>
    </submittedName>
</protein>
<dbReference type="RefSeq" id="WP_178347202.1">
    <property type="nucleotide sequence ID" value="NZ_JACRTE010000003.1"/>
</dbReference>
<keyword evidence="1" id="KW-1133">Transmembrane helix</keyword>
<evidence type="ECO:0000313" key="3">
    <source>
        <dbReference type="EMBL" id="MBC8596063.1"/>
    </source>
</evidence>
<evidence type="ECO:0000256" key="1">
    <source>
        <dbReference type="SAM" id="Phobius"/>
    </source>
</evidence>
<keyword evidence="1" id="KW-0472">Membrane</keyword>
<sequence length="238" mass="26375">MAKKIISLFTALIILTSFNVCSAKNAVDSIIGTDAQFVILATVTNISDNTFELTKGFAIRQKENVNIPDTITVTKFKYGYCVEHADNYNNPQMGDNIIVALDYSGGAYHINSDAFMVDNVSAGAKVKVPEEIKNYDCINELLALGYYIHSGGERTEYEYSNNLVYAIGSGGEKFEINRRADDYVVYFNKNKTDLADKPQVPESPRNVSKIIILFLLFGVIFGILCVVSANYILSRKDG</sequence>
<evidence type="ECO:0000256" key="2">
    <source>
        <dbReference type="SAM" id="SignalP"/>
    </source>
</evidence>
<name>A0A926F888_9FIRM</name>
<feature type="chain" id="PRO_5039563540" evidence="2">
    <location>
        <begin position="23"/>
        <end position="238"/>
    </location>
</feature>
<accession>A0A926F888</accession>
<dbReference type="Proteomes" id="UP000647416">
    <property type="component" value="Unassembled WGS sequence"/>
</dbReference>
<dbReference type="EMBL" id="JACRTE010000003">
    <property type="protein sequence ID" value="MBC8596063.1"/>
    <property type="molecule type" value="Genomic_DNA"/>
</dbReference>
<evidence type="ECO:0000313" key="4">
    <source>
        <dbReference type="Proteomes" id="UP000647416"/>
    </source>
</evidence>
<dbReference type="AlphaFoldDB" id="A0A926F888"/>
<keyword evidence="2" id="KW-0732">Signal</keyword>